<protein>
    <submittedName>
        <fullName evidence="2">Uncharacterized protein</fullName>
    </submittedName>
</protein>
<evidence type="ECO:0000256" key="1">
    <source>
        <dbReference type="SAM" id="MobiDB-lite"/>
    </source>
</evidence>
<dbReference type="OrthoDB" id="6433746at2759"/>
<organism evidence="2 3">
    <name type="scientific">Trichonephila clavata</name>
    <name type="common">Joro spider</name>
    <name type="synonym">Nephila clavata</name>
    <dbReference type="NCBI Taxonomy" id="2740835"/>
    <lineage>
        <taxon>Eukaryota</taxon>
        <taxon>Metazoa</taxon>
        <taxon>Ecdysozoa</taxon>
        <taxon>Arthropoda</taxon>
        <taxon>Chelicerata</taxon>
        <taxon>Arachnida</taxon>
        <taxon>Araneae</taxon>
        <taxon>Araneomorphae</taxon>
        <taxon>Entelegynae</taxon>
        <taxon>Araneoidea</taxon>
        <taxon>Nephilidae</taxon>
        <taxon>Trichonephila</taxon>
    </lineage>
</organism>
<proteinExistence type="predicted"/>
<sequence length="107" mass="12242">MRRRCSLYCEPSHSFQIIECNCANKTVEDCLSEFISRWRLLSDAHLIRRNPARGKEGRRSIRSRRPPKEKRCGTCLVVGPPKSRLEALFPLGTASLAMKFPSQDHVS</sequence>
<comment type="caution">
    <text evidence="2">The sequence shown here is derived from an EMBL/GenBank/DDBJ whole genome shotgun (WGS) entry which is preliminary data.</text>
</comment>
<accession>A0A8X6KXA8</accession>
<keyword evidence="3" id="KW-1185">Reference proteome</keyword>
<feature type="region of interest" description="Disordered" evidence="1">
    <location>
        <begin position="51"/>
        <end position="70"/>
    </location>
</feature>
<evidence type="ECO:0000313" key="3">
    <source>
        <dbReference type="Proteomes" id="UP000887116"/>
    </source>
</evidence>
<evidence type="ECO:0000313" key="2">
    <source>
        <dbReference type="EMBL" id="GFQ85773.1"/>
    </source>
</evidence>
<name>A0A8X6KXA8_TRICU</name>
<reference evidence="2" key="1">
    <citation type="submission" date="2020-07" db="EMBL/GenBank/DDBJ databases">
        <title>Multicomponent nature underlies the extraordinary mechanical properties of spider dragline silk.</title>
        <authorList>
            <person name="Kono N."/>
            <person name="Nakamura H."/>
            <person name="Mori M."/>
            <person name="Yoshida Y."/>
            <person name="Ohtoshi R."/>
            <person name="Malay A.D."/>
            <person name="Moran D.A.P."/>
            <person name="Tomita M."/>
            <person name="Numata K."/>
            <person name="Arakawa K."/>
        </authorList>
    </citation>
    <scope>NUCLEOTIDE SEQUENCE</scope>
</reference>
<dbReference type="AlphaFoldDB" id="A0A8X6KXA8"/>
<dbReference type="EMBL" id="BMAO01022962">
    <property type="protein sequence ID" value="GFQ85773.1"/>
    <property type="molecule type" value="Genomic_DNA"/>
</dbReference>
<gene>
    <name evidence="2" type="ORF">TNCT_644201</name>
</gene>
<dbReference type="Proteomes" id="UP000887116">
    <property type="component" value="Unassembled WGS sequence"/>
</dbReference>